<organism evidence="7 8">
    <name type="scientific">Streptomyces rameus</name>
    <dbReference type="NCBI Taxonomy" id="68261"/>
    <lineage>
        <taxon>Bacteria</taxon>
        <taxon>Bacillati</taxon>
        <taxon>Actinomycetota</taxon>
        <taxon>Actinomycetes</taxon>
        <taxon>Kitasatosporales</taxon>
        <taxon>Streptomycetaceae</taxon>
        <taxon>Streptomyces</taxon>
    </lineage>
</organism>
<reference evidence="8" key="1">
    <citation type="journal article" date="2019" name="Int. J. Syst. Evol. Microbiol.">
        <title>The Global Catalogue of Microorganisms (GCM) 10K type strain sequencing project: providing services to taxonomists for standard genome sequencing and annotation.</title>
        <authorList>
            <consortium name="The Broad Institute Genomics Platform"/>
            <consortium name="The Broad Institute Genome Sequencing Center for Infectious Disease"/>
            <person name="Wu L."/>
            <person name="Ma J."/>
        </authorList>
    </citation>
    <scope>NUCLEOTIDE SEQUENCE [LARGE SCALE GENOMIC DNA]</scope>
    <source>
        <strain evidence="8">JCM 11574</strain>
    </source>
</reference>
<dbReference type="InterPro" id="IPR050763">
    <property type="entry name" value="ABC_transporter_ATP-binding"/>
</dbReference>
<dbReference type="PANTHER" id="PTHR42711">
    <property type="entry name" value="ABC TRANSPORTER ATP-BINDING PROTEIN"/>
    <property type="match status" value="1"/>
</dbReference>
<keyword evidence="5" id="KW-0046">Antibiotic resistance</keyword>
<evidence type="ECO:0000313" key="8">
    <source>
        <dbReference type="Proteomes" id="UP001500893"/>
    </source>
</evidence>
<dbReference type="Gene3D" id="3.40.50.300">
    <property type="entry name" value="P-loop containing nucleotide triphosphate hydrolases"/>
    <property type="match status" value="1"/>
</dbReference>
<keyword evidence="2" id="KW-0813">Transport</keyword>
<dbReference type="InterPro" id="IPR027417">
    <property type="entry name" value="P-loop_NTPase"/>
</dbReference>
<dbReference type="InterPro" id="IPR003439">
    <property type="entry name" value="ABC_transporter-like_ATP-bd"/>
</dbReference>
<proteinExistence type="predicted"/>
<evidence type="ECO:0000313" key="7">
    <source>
        <dbReference type="EMBL" id="GAA3117105.1"/>
    </source>
</evidence>
<dbReference type="PROSITE" id="PS50893">
    <property type="entry name" value="ABC_TRANSPORTER_2"/>
    <property type="match status" value="1"/>
</dbReference>
<dbReference type="InterPro" id="IPR003593">
    <property type="entry name" value="AAA+_ATPase"/>
</dbReference>
<feature type="domain" description="ABC transporter" evidence="6">
    <location>
        <begin position="28"/>
        <end position="267"/>
    </location>
</feature>
<evidence type="ECO:0000256" key="1">
    <source>
        <dbReference type="ARBA" id="ARBA00004202"/>
    </source>
</evidence>
<evidence type="ECO:0000256" key="5">
    <source>
        <dbReference type="ARBA" id="ARBA00023251"/>
    </source>
</evidence>
<dbReference type="RefSeq" id="WP_345046311.1">
    <property type="nucleotide sequence ID" value="NZ_BAAAVM010000001.1"/>
</dbReference>
<evidence type="ECO:0000259" key="6">
    <source>
        <dbReference type="PROSITE" id="PS50893"/>
    </source>
</evidence>
<dbReference type="Pfam" id="PF00005">
    <property type="entry name" value="ABC_tran"/>
    <property type="match status" value="1"/>
</dbReference>
<keyword evidence="8" id="KW-1185">Reference proteome</keyword>
<dbReference type="SMART" id="SM00382">
    <property type="entry name" value="AAA"/>
    <property type="match status" value="1"/>
</dbReference>
<dbReference type="Proteomes" id="UP001500893">
    <property type="component" value="Unassembled WGS sequence"/>
</dbReference>
<dbReference type="EMBL" id="BAAAVM010000001">
    <property type="protein sequence ID" value="GAA3117105.1"/>
    <property type="molecule type" value="Genomic_DNA"/>
</dbReference>
<name>A0ABP6MLJ4_9ACTN</name>
<evidence type="ECO:0000256" key="4">
    <source>
        <dbReference type="ARBA" id="ARBA00022840"/>
    </source>
</evidence>
<protein>
    <submittedName>
        <fullName evidence="7">Daunorubicin resistance protein DrrA family ABC transporter ATP-binding protein</fullName>
    </submittedName>
</protein>
<comment type="caution">
    <text evidence="7">The sequence shown here is derived from an EMBL/GenBank/DDBJ whole genome shotgun (WGS) entry which is preliminary data.</text>
</comment>
<dbReference type="GO" id="GO:0005524">
    <property type="term" value="F:ATP binding"/>
    <property type="evidence" value="ECO:0007669"/>
    <property type="project" value="UniProtKB-KW"/>
</dbReference>
<keyword evidence="4 7" id="KW-0067">ATP-binding</keyword>
<comment type="subcellular location">
    <subcellularLocation>
        <location evidence="1">Cell membrane</location>
        <topology evidence="1">Peripheral membrane protein</topology>
    </subcellularLocation>
</comment>
<evidence type="ECO:0000256" key="3">
    <source>
        <dbReference type="ARBA" id="ARBA00022741"/>
    </source>
</evidence>
<gene>
    <name evidence="7" type="ORF">GCM10010521_01030</name>
</gene>
<evidence type="ECO:0000256" key="2">
    <source>
        <dbReference type="ARBA" id="ARBA00022448"/>
    </source>
</evidence>
<accession>A0ABP6MLJ4</accession>
<dbReference type="PANTHER" id="PTHR42711:SF18">
    <property type="entry name" value="ABC TRANSPORTER, ATP-BINDING PROTEIN"/>
    <property type="match status" value="1"/>
</dbReference>
<dbReference type="SUPFAM" id="SSF52540">
    <property type="entry name" value="P-loop containing nucleoside triphosphate hydrolases"/>
    <property type="match status" value="1"/>
</dbReference>
<sequence length="341" mass="36635">MVSTEEHGPACRAAWERTPDGKAVTDAIVVEDVGRTYADRRGRAAGEVTALSGVSLRVAPGEVHGLLGPNGAGKTTLCKILTTTLEPTTGSAWVLGLDVTRQSRAVRRSIGLVFGGDRGLYGRLSARENLWFWGAMYGLRRSVLRSRAELLLDRVGLLDRADSRVDTFSRGMKQRLHLARGLVGDPRVLILDEPTVGMDPVAALDFRTLVAELREEGRTVLLTTHDMAEAAAVCDRVSLIDRGRLIMTEDTDAVGRLLSSYERVVAQGVSAELARRVEAIAGVVAVRHEAGRLEAETEEPSATSSVLAVLAGAGVHQVSTARPDLSEVYLHLVGRRGMAVT</sequence>
<keyword evidence="3" id="KW-0547">Nucleotide-binding</keyword>